<organism evidence="1 2">
    <name type="scientific">Lujinxingia vulgaris</name>
    <dbReference type="NCBI Taxonomy" id="2600176"/>
    <lineage>
        <taxon>Bacteria</taxon>
        <taxon>Deltaproteobacteria</taxon>
        <taxon>Bradymonadales</taxon>
        <taxon>Lujinxingiaceae</taxon>
        <taxon>Lujinxingia</taxon>
    </lineage>
</organism>
<protein>
    <submittedName>
        <fullName evidence="1">Uncharacterized protein</fullName>
    </submittedName>
</protein>
<dbReference type="OrthoDB" id="5500980at2"/>
<dbReference type="RefSeq" id="WP_146977287.1">
    <property type="nucleotide sequence ID" value="NZ_VOSL01000145.1"/>
</dbReference>
<dbReference type="AlphaFoldDB" id="A0A5C6WTZ1"/>
<comment type="caution">
    <text evidence="1">The sequence shown here is derived from an EMBL/GenBank/DDBJ whole genome shotgun (WGS) entry which is preliminary data.</text>
</comment>
<name>A0A5C6WTZ1_9DELT</name>
<evidence type="ECO:0000313" key="1">
    <source>
        <dbReference type="EMBL" id="TXD31794.1"/>
    </source>
</evidence>
<gene>
    <name evidence="1" type="ORF">FRC96_20185</name>
</gene>
<dbReference type="EMBL" id="VOSL01000145">
    <property type="protein sequence ID" value="TXD31794.1"/>
    <property type="molecule type" value="Genomic_DNA"/>
</dbReference>
<evidence type="ECO:0000313" key="2">
    <source>
        <dbReference type="Proteomes" id="UP000321046"/>
    </source>
</evidence>
<proteinExistence type="predicted"/>
<sequence>MRGGRGWVGGVVGAFALLVSVPAWGQQEAEAGVYYGDGLRHLAEGRYGEALVELHRAYGIAGEPEMLEAIVGAYDAMGLCEAAMHQRDFYGIRHGQASAPRLKRCLRVGQVEPICEGGGERVVVDATFEVACGQRVLLAEGSYRMAQEGGEVVEVAVEAESSQQVELKEPPPIKGAVARLRGPGLFGTDVQRLQPSAPSYTVYQSADGLYQLWVRPADEARRYEAVPRVEIVCPDDAGEQVDAGCAWLRELRRRSGYTDNPTRLEVVVPRVR</sequence>
<dbReference type="Proteomes" id="UP000321046">
    <property type="component" value="Unassembled WGS sequence"/>
</dbReference>
<reference evidence="1 2" key="1">
    <citation type="submission" date="2019-08" db="EMBL/GenBank/DDBJ databases">
        <title>Bradymonadales sp. TMQ2.</title>
        <authorList>
            <person name="Liang Q."/>
        </authorList>
    </citation>
    <scope>NUCLEOTIDE SEQUENCE [LARGE SCALE GENOMIC DNA]</scope>
    <source>
        <strain evidence="1 2">TMQ2</strain>
    </source>
</reference>
<accession>A0A5C6WTZ1</accession>